<keyword evidence="3" id="KW-1185">Reference proteome</keyword>
<proteinExistence type="predicted"/>
<feature type="transmembrane region" description="Helical" evidence="1">
    <location>
        <begin position="272"/>
        <end position="294"/>
    </location>
</feature>
<dbReference type="Proteomes" id="UP000198733">
    <property type="component" value="Unassembled WGS sequence"/>
</dbReference>
<feature type="transmembrane region" description="Helical" evidence="1">
    <location>
        <begin position="227"/>
        <end position="247"/>
    </location>
</feature>
<name>A0A1H9J9L2_9BACI</name>
<comment type="caution">
    <text evidence="2">The sequence shown here is derived from an EMBL/GenBank/DDBJ whole genome shotgun (WGS) entry which is preliminary data.</text>
</comment>
<gene>
    <name evidence="2" type="ORF">SAMN05216232_3451</name>
</gene>
<feature type="transmembrane region" description="Helical" evidence="1">
    <location>
        <begin position="301"/>
        <end position="318"/>
    </location>
</feature>
<evidence type="ECO:0000313" key="2">
    <source>
        <dbReference type="EMBL" id="SEQ83477.1"/>
    </source>
</evidence>
<evidence type="ECO:0000256" key="1">
    <source>
        <dbReference type="SAM" id="Phobius"/>
    </source>
</evidence>
<protein>
    <submittedName>
        <fullName evidence="2">Uncharacterized protein</fullName>
    </submittedName>
</protein>
<dbReference type="EMBL" id="FOEH01000006">
    <property type="protein sequence ID" value="SEQ83477.1"/>
    <property type="molecule type" value="Genomic_DNA"/>
</dbReference>
<accession>A0A1H9J9L2</accession>
<dbReference type="RefSeq" id="WP_092505792.1">
    <property type="nucleotide sequence ID" value="NZ_FOEH01000006.1"/>
</dbReference>
<feature type="transmembrane region" description="Helical" evidence="1">
    <location>
        <begin position="164"/>
        <end position="188"/>
    </location>
</feature>
<keyword evidence="1" id="KW-0472">Membrane</keyword>
<organism evidence="2 3">
    <name type="scientific">Virgibacillus subterraneus</name>
    <dbReference type="NCBI Taxonomy" id="621109"/>
    <lineage>
        <taxon>Bacteria</taxon>
        <taxon>Bacillati</taxon>
        <taxon>Bacillota</taxon>
        <taxon>Bacilli</taxon>
        <taxon>Bacillales</taxon>
        <taxon>Bacillaceae</taxon>
        <taxon>Virgibacillus</taxon>
    </lineage>
</organism>
<reference evidence="2 3" key="1">
    <citation type="submission" date="2016-10" db="EMBL/GenBank/DDBJ databases">
        <authorList>
            <person name="Varghese N."/>
            <person name="Submissions S."/>
        </authorList>
    </citation>
    <scope>NUCLEOTIDE SEQUENCE [LARGE SCALE GENOMIC DNA]</scope>
    <source>
        <strain evidence="2 3">CGMCC 1.7734</strain>
    </source>
</reference>
<keyword evidence="1" id="KW-0812">Transmembrane</keyword>
<feature type="transmembrane region" description="Helical" evidence="1">
    <location>
        <begin position="194"/>
        <end position="215"/>
    </location>
</feature>
<sequence>MKTKRNGENKDLLISFQQLMEDLDVPDWLQRKTIKILEIKKQMMTDEVLYQYLEQLGRSETKTLPDELMNEEWLQSVYASHSNWVEKEITFLEETTYESFNTHLVTTPQSIKDMTENAQRSYIAVSSCLFNVFAQIDDIFYQKKTVKSQSNEGNPSIQRKLFRFLIAAIGYPLIIFSYMSAIAAFTTFDEEGLVFYFVMLLFMGMIPFIIGLFLVRDVTLKNFYKHAMFRIYCYFALVVPFGLYIFINLMEWKENLLEEPDFIFLRLVSDQWVGALQSLILVIIILLAGPITVWRKNRKKFLISISIFFLMFAILQYVTIHDYQAIGKDGVVQSAFGSNQTYDWNKVESVYLSGKTDFPPLAGIARSKEFKWSFQFDMENGDTVSFESFGYREGPIEDSLKIKNKIKTENIPMQIDSLTEEDRAFVKIDMDYLEPELKDKFFKLFEIDSF</sequence>
<keyword evidence="1" id="KW-1133">Transmembrane helix</keyword>
<evidence type="ECO:0000313" key="3">
    <source>
        <dbReference type="Proteomes" id="UP000198733"/>
    </source>
</evidence>